<reference evidence="2" key="1">
    <citation type="submission" date="2022-04" db="EMBL/GenBank/DDBJ databases">
        <title>Carnegiea gigantea Genome sequencing and assembly v2.</title>
        <authorList>
            <person name="Copetti D."/>
            <person name="Sanderson M.J."/>
            <person name="Burquez A."/>
            <person name="Wojciechowski M.F."/>
        </authorList>
    </citation>
    <scope>NUCLEOTIDE SEQUENCE</scope>
    <source>
        <strain evidence="2">SGP5-SGP5p</strain>
        <tissue evidence="2">Aerial part</tissue>
    </source>
</reference>
<keyword evidence="3" id="KW-1185">Reference proteome</keyword>
<dbReference type="Proteomes" id="UP001153076">
    <property type="component" value="Unassembled WGS sequence"/>
</dbReference>
<dbReference type="EMBL" id="JAKOGI010000059">
    <property type="protein sequence ID" value="KAJ8446109.1"/>
    <property type="molecule type" value="Genomic_DNA"/>
</dbReference>
<proteinExistence type="predicted"/>
<dbReference type="OrthoDB" id="1918246at2759"/>
<organism evidence="2 3">
    <name type="scientific">Carnegiea gigantea</name>
    <dbReference type="NCBI Taxonomy" id="171969"/>
    <lineage>
        <taxon>Eukaryota</taxon>
        <taxon>Viridiplantae</taxon>
        <taxon>Streptophyta</taxon>
        <taxon>Embryophyta</taxon>
        <taxon>Tracheophyta</taxon>
        <taxon>Spermatophyta</taxon>
        <taxon>Magnoliopsida</taxon>
        <taxon>eudicotyledons</taxon>
        <taxon>Gunneridae</taxon>
        <taxon>Pentapetalae</taxon>
        <taxon>Caryophyllales</taxon>
        <taxon>Cactineae</taxon>
        <taxon>Cactaceae</taxon>
        <taxon>Cactoideae</taxon>
        <taxon>Echinocereeae</taxon>
        <taxon>Carnegiea</taxon>
    </lineage>
</organism>
<sequence>MENRVKLPKLPEFRWHSPRKENQSWPLTTDDDWVRLAVIANRPNKLLIRRPKPKVAKQPITPLQIDEAPYYTSIKLKSSNSLKGTPSPNSTPTAKSPSPASPSRIASNLLPPQPPKLNLLTIDVFDSDVEENLGQADDEDSDHDDSEDSDFMEWQADGSEESDSFSLDEEDDLEPENESLDDIDLENDTQLRMTLGYGSIDDDMSENFLIVNKMAKLFRHGKMWSRNRDGKDYCVQYGITSRKIKNTKSRYTQRRINNDYPFKIHAAVLIVPDYSYWRARKLMKNVVEGNDEGYKVLPDYMRVFKEKTMTLYVLSTGRMRALARIHLLRDV</sequence>
<evidence type="ECO:0000313" key="2">
    <source>
        <dbReference type="EMBL" id="KAJ8446109.1"/>
    </source>
</evidence>
<evidence type="ECO:0000313" key="3">
    <source>
        <dbReference type="Proteomes" id="UP001153076"/>
    </source>
</evidence>
<feature type="compositionally biased region" description="Basic and acidic residues" evidence="1">
    <location>
        <begin position="1"/>
        <end position="22"/>
    </location>
</feature>
<accession>A0A9Q1KNM1</accession>
<feature type="compositionally biased region" description="Low complexity" evidence="1">
    <location>
        <begin position="85"/>
        <end position="114"/>
    </location>
</feature>
<comment type="caution">
    <text evidence="2">The sequence shown here is derived from an EMBL/GenBank/DDBJ whole genome shotgun (WGS) entry which is preliminary data.</text>
</comment>
<feature type="compositionally biased region" description="Acidic residues" evidence="1">
    <location>
        <begin position="158"/>
        <end position="183"/>
    </location>
</feature>
<gene>
    <name evidence="2" type="ORF">Cgig2_000906</name>
</gene>
<feature type="region of interest" description="Disordered" evidence="1">
    <location>
        <begin position="1"/>
        <end position="27"/>
    </location>
</feature>
<feature type="region of interest" description="Disordered" evidence="1">
    <location>
        <begin position="156"/>
        <end position="183"/>
    </location>
</feature>
<name>A0A9Q1KNM1_9CARY</name>
<evidence type="ECO:0000256" key="1">
    <source>
        <dbReference type="SAM" id="MobiDB-lite"/>
    </source>
</evidence>
<feature type="region of interest" description="Disordered" evidence="1">
    <location>
        <begin position="78"/>
        <end position="114"/>
    </location>
</feature>
<protein>
    <submittedName>
        <fullName evidence="2">Uncharacterized protein</fullName>
    </submittedName>
</protein>
<dbReference type="AlphaFoldDB" id="A0A9Q1KNM1"/>